<gene>
    <name evidence="1" type="ORF">KSP39_PZI012907</name>
</gene>
<reference evidence="1 2" key="1">
    <citation type="journal article" date="2022" name="Nat. Plants">
        <title>Genomes of leafy and leafless Platanthera orchids illuminate the evolution of mycoheterotrophy.</title>
        <authorList>
            <person name="Li M.H."/>
            <person name="Liu K.W."/>
            <person name="Li Z."/>
            <person name="Lu H.C."/>
            <person name="Ye Q.L."/>
            <person name="Zhang D."/>
            <person name="Wang J.Y."/>
            <person name="Li Y.F."/>
            <person name="Zhong Z.M."/>
            <person name="Liu X."/>
            <person name="Yu X."/>
            <person name="Liu D.K."/>
            <person name="Tu X.D."/>
            <person name="Liu B."/>
            <person name="Hao Y."/>
            <person name="Liao X.Y."/>
            <person name="Jiang Y.T."/>
            <person name="Sun W.H."/>
            <person name="Chen J."/>
            <person name="Chen Y.Q."/>
            <person name="Ai Y."/>
            <person name="Zhai J.W."/>
            <person name="Wu S.S."/>
            <person name="Zhou Z."/>
            <person name="Hsiao Y.Y."/>
            <person name="Wu W.L."/>
            <person name="Chen Y.Y."/>
            <person name="Lin Y.F."/>
            <person name="Hsu J.L."/>
            <person name="Li C.Y."/>
            <person name="Wang Z.W."/>
            <person name="Zhao X."/>
            <person name="Zhong W.Y."/>
            <person name="Ma X.K."/>
            <person name="Ma L."/>
            <person name="Huang J."/>
            <person name="Chen G.Z."/>
            <person name="Huang M.Z."/>
            <person name="Huang L."/>
            <person name="Peng D.H."/>
            <person name="Luo Y.B."/>
            <person name="Zou S.Q."/>
            <person name="Chen S.P."/>
            <person name="Lan S."/>
            <person name="Tsai W.C."/>
            <person name="Van de Peer Y."/>
            <person name="Liu Z.J."/>
        </authorList>
    </citation>
    <scope>NUCLEOTIDE SEQUENCE [LARGE SCALE GENOMIC DNA]</scope>
    <source>
        <strain evidence="1">Lor287</strain>
    </source>
</reference>
<dbReference type="PANTHER" id="PTHR33103">
    <property type="entry name" value="OS01G0153900 PROTEIN"/>
    <property type="match status" value="1"/>
</dbReference>
<sequence length="383" mass="42663">MVDTSRNRVIFADCGGDFVDIVLSSLTLPMASIFRLIGKDDMPVGSMHNIYRSVESLDNSYFRNEACKTMLLRPFDVAMAKLYSFLAISSENLNETREIFYCHYCFSSNKICSLYKGAQCSCGWNMDTLLTDTFLNDGKVSSTLQPEADFFPGTETKSSSLPEAIKLKLAINKRDKTVIFAEDNSEFVNLLFSFLRLPVGCIVKLFDGQINFGCFQNIYKSVEALRLADCFISKERENMVMCPKSPPFSSTKNVPLIQVQESEPDTLYVCSKFPSCITKYGKLPIGYKTCVCLKSGDVPVSLQDPKQSESAAGFIIGSTYVISYNLSMNPWSGISVASFYLDGAFDGGLEFITVEIGPQQVHNLHNFLLIIIMNCLGRIADHV</sequence>
<name>A0AAP0BC60_9ASPA</name>
<dbReference type="EMBL" id="JBBWWQ010000011">
    <property type="protein sequence ID" value="KAK8935589.1"/>
    <property type="molecule type" value="Genomic_DNA"/>
</dbReference>
<evidence type="ECO:0008006" key="3">
    <source>
        <dbReference type="Google" id="ProtNLM"/>
    </source>
</evidence>
<dbReference type="AlphaFoldDB" id="A0AAP0BC60"/>
<dbReference type="InterPro" id="IPR007750">
    <property type="entry name" value="DUF674"/>
</dbReference>
<accession>A0AAP0BC60</accession>
<dbReference type="PANTHER" id="PTHR33103:SF94">
    <property type="entry name" value="DUF674 DOMAIN-CONTAINING PROTEIN"/>
    <property type="match status" value="1"/>
</dbReference>
<comment type="caution">
    <text evidence="1">The sequence shown here is derived from an EMBL/GenBank/DDBJ whole genome shotgun (WGS) entry which is preliminary data.</text>
</comment>
<protein>
    <recommendedName>
        <fullName evidence="3">DUF674 family protein</fullName>
    </recommendedName>
</protein>
<dbReference type="Pfam" id="PF05056">
    <property type="entry name" value="DUF674"/>
    <property type="match status" value="2"/>
</dbReference>
<proteinExistence type="predicted"/>
<keyword evidence="2" id="KW-1185">Reference proteome</keyword>
<evidence type="ECO:0000313" key="2">
    <source>
        <dbReference type="Proteomes" id="UP001418222"/>
    </source>
</evidence>
<organism evidence="1 2">
    <name type="scientific">Platanthera zijinensis</name>
    <dbReference type="NCBI Taxonomy" id="2320716"/>
    <lineage>
        <taxon>Eukaryota</taxon>
        <taxon>Viridiplantae</taxon>
        <taxon>Streptophyta</taxon>
        <taxon>Embryophyta</taxon>
        <taxon>Tracheophyta</taxon>
        <taxon>Spermatophyta</taxon>
        <taxon>Magnoliopsida</taxon>
        <taxon>Liliopsida</taxon>
        <taxon>Asparagales</taxon>
        <taxon>Orchidaceae</taxon>
        <taxon>Orchidoideae</taxon>
        <taxon>Orchideae</taxon>
        <taxon>Orchidinae</taxon>
        <taxon>Platanthera</taxon>
    </lineage>
</organism>
<dbReference type="Proteomes" id="UP001418222">
    <property type="component" value="Unassembled WGS sequence"/>
</dbReference>
<evidence type="ECO:0000313" key="1">
    <source>
        <dbReference type="EMBL" id="KAK8935589.1"/>
    </source>
</evidence>